<dbReference type="EMBL" id="CP017641">
    <property type="protein sequence ID" value="APZ95681.1"/>
    <property type="molecule type" value="Genomic_DNA"/>
</dbReference>
<organism evidence="9 10">
    <name type="scientific">Fuerstiella marisgermanici</name>
    <dbReference type="NCBI Taxonomy" id="1891926"/>
    <lineage>
        <taxon>Bacteria</taxon>
        <taxon>Pseudomonadati</taxon>
        <taxon>Planctomycetota</taxon>
        <taxon>Planctomycetia</taxon>
        <taxon>Planctomycetales</taxon>
        <taxon>Planctomycetaceae</taxon>
        <taxon>Fuerstiella</taxon>
    </lineage>
</organism>
<dbReference type="InterPro" id="IPR016032">
    <property type="entry name" value="Sig_transdc_resp-reg_C-effctor"/>
</dbReference>
<dbReference type="InterPro" id="IPR039425">
    <property type="entry name" value="RNA_pol_sigma-70-like"/>
</dbReference>
<keyword evidence="3" id="KW-0805">Transcription regulation</keyword>
<evidence type="ECO:0000313" key="9">
    <source>
        <dbReference type="EMBL" id="APZ95681.1"/>
    </source>
</evidence>
<dbReference type="InterPro" id="IPR013325">
    <property type="entry name" value="RNA_pol_sigma_r2"/>
</dbReference>
<comment type="function">
    <text evidence="7">Sigma factors are initiation factors that promote the attachment of RNA polymerase to specific initiation sites and are then released. Sigma-S contributes to the protection against external stress, thus playing a role in cellular fitness and survival.</text>
</comment>
<dbReference type="GO" id="GO:0016987">
    <property type="term" value="F:sigma factor activity"/>
    <property type="evidence" value="ECO:0007669"/>
    <property type="project" value="UniProtKB-KW"/>
</dbReference>
<dbReference type="InterPro" id="IPR007627">
    <property type="entry name" value="RNA_pol_sigma70_r2"/>
</dbReference>
<dbReference type="RefSeq" id="WP_077026814.1">
    <property type="nucleotide sequence ID" value="NZ_CP017641.1"/>
</dbReference>
<dbReference type="GO" id="GO:0003677">
    <property type="term" value="F:DNA binding"/>
    <property type="evidence" value="ECO:0007669"/>
    <property type="project" value="UniProtKB-KW"/>
</dbReference>
<accession>A0A1P8WNQ2</accession>
<evidence type="ECO:0000256" key="3">
    <source>
        <dbReference type="ARBA" id="ARBA00023015"/>
    </source>
</evidence>
<gene>
    <name evidence="9" type="ORF">Fuma_05340</name>
</gene>
<protein>
    <recommendedName>
        <fullName evidence="2">RNA polymerase sigma factor SigS</fullName>
    </recommendedName>
</protein>
<dbReference type="PANTHER" id="PTHR43133:SF8">
    <property type="entry name" value="RNA POLYMERASE SIGMA FACTOR HI_1459-RELATED"/>
    <property type="match status" value="1"/>
</dbReference>
<dbReference type="STRING" id="1891926.Fuma_05340"/>
<dbReference type="InterPro" id="IPR000792">
    <property type="entry name" value="Tscrpt_reg_LuxR_C"/>
</dbReference>
<evidence type="ECO:0000256" key="4">
    <source>
        <dbReference type="ARBA" id="ARBA00023082"/>
    </source>
</evidence>
<dbReference type="SUPFAM" id="SSF46894">
    <property type="entry name" value="C-terminal effector domain of the bipartite response regulators"/>
    <property type="match status" value="1"/>
</dbReference>
<dbReference type="AlphaFoldDB" id="A0A1P8WNQ2"/>
<dbReference type="GO" id="GO:0006352">
    <property type="term" value="P:DNA-templated transcription initiation"/>
    <property type="evidence" value="ECO:0007669"/>
    <property type="project" value="InterPro"/>
</dbReference>
<reference evidence="9 10" key="1">
    <citation type="journal article" date="2016" name="Front. Microbiol.">
        <title>Fuerstia marisgermanicae gen. nov., sp. nov., an Unusual Member of the Phylum Planctomycetes from the German Wadden Sea.</title>
        <authorList>
            <person name="Kohn T."/>
            <person name="Heuer A."/>
            <person name="Jogler M."/>
            <person name="Vollmers J."/>
            <person name="Boedeker C."/>
            <person name="Bunk B."/>
            <person name="Rast P."/>
            <person name="Borchert D."/>
            <person name="Glockner I."/>
            <person name="Freese H.M."/>
            <person name="Klenk H.P."/>
            <person name="Overmann J."/>
            <person name="Kaster A.K."/>
            <person name="Rohde M."/>
            <person name="Wiegand S."/>
            <person name="Jogler C."/>
        </authorList>
    </citation>
    <scope>NUCLEOTIDE SEQUENCE [LARGE SCALE GENOMIC DNA]</scope>
    <source>
        <strain evidence="9 10">NH11</strain>
    </source>
</reference>
<sequence length="191" mass="22702">MTEELTNESFAAFRDTLRDGSEDAFRRVVEQFGPYVMRTIRRRLDDRMRSRLDSNDFAQAVWMTVFEHRDRLEDLDSQERLIAFLVTIAQRKVRGEFRRNVQAEKQNVNRETRAGRESFVLALPDRNQERASQILIAAEQWERMTADEPERYRRILELRRDGATVDEIALATDVNERTVRRVIQRIAEKLE</sequence>
<comment type="similarity">
    <text evidence="1">Belongs to the sigma-70 factor family.</text>
</comment>
<evidence type="ECO:0000259" key="8">
    <source>
        <dbReference type="PROSITE" id="PS00622"/>
    </source>
</evidence>
<proteinExistence type="inferred from homology"/>
<evidence type="ECO:0000313" key="10">
    <source>
        <dbReference type="Proteomes" id="UP000187735"/>
    </source>
</evidence>
<dbReference type="KEGG" id="fmr:Fuma_05340"/>
<keyword evidence="10" id="KW-1185">Reference proteome</keyword>
<dbReference type="Pfam" id="PF04542">
    <property type="entry name" value="Sigma70_r2"/>
    <property type="match status" value="1"/>
</dbReference>
<keyword evidence="4" id="KW-0731">Sigma factor</keyword>
<keyword evidence="6" id="KW-0804">Transcription</keyword>
<dbReference type="InterPro" id="IPR013249">
    <property type="entry name" value="RNA_pol_sigma70_r4_t2"/>
</dbReference>
<evidence type="ECO:0000256" key="6">
    <source>
        <dbReference type="ARBA" id="ARBA00023163"/>
    </source>
</evidence>
<dbReference type="PANTHER" id="PTHR43133">
    <property type="entry name" value="RNA POLYMERASE ECF-TYPE SIGMA FACTO"/>
    <property type="match status" value="1"/>
</dbReference>
<dbReference type="Gene3D" id="1.10.1740.10">
    <property type="match status" value="1"/>
</dbReference>
<name>A0A1P8WNQ2_9PLAN</name>
<feature type="domain" description="HTH luxR-type" evidence="8">
    <location>
        <begin position="162"/>
        <end position="189"/>
    </location>
</feature>
<dbReference type="Gene3D" id="1.10.10.10">
    <property type="entry name" value="Winged helix-like DNA-binding domain superfamily/Winged helix DNA-binding domain"/>
    <property type="match status" value="1"/>
</dbReference>
<dbReference type="SUPFAM" id="SSF88946">
    <property type="entry name" value="Sigma2 domain of RNA polymerase sigma factors"/>
    <property type="match status" value="1"/>
</dbReference>
<evidence type="ECO:0000256" key="7">
    <source>
        <dbReference type="ARBA" id="ARBA00024701"/>
    </source>
</evidence>
<dbReference type="Pfam" id="PF08281">
    <property type="entry name" value="Sigma70_r4_2"/>
    <property type="match status" value="1"/>
</dbReference>
<keyword evidence="5" id="KW-0238">DNA-binding</keyword>
<dbReference type="PROSITE" id="PS00622">
    <property type="entry name" value="HTH_LUXR_1"/>
    <property type="match status" value="1"/>
</dbReference>
<dbReference type="Proteomes" id="UP000187735">
    <property type="component" value="Chromosome"/>
</dbReference>
<evidence type="ECO:0000256" key="5">
    <source>
        <dbReference type="ARBA" id="ARBA00023125"/>
    </source>
</evidence>
<dbReference type="InterPro" id="IPR036388">
    <property type="entry name" value="WH-like_DNA-bd_sf"/>
</dbReference>
<evidence type="ECO:0000256" key="1">
    <source>
        <dbReference type="ARBA" id="ARBA00007788"/>
    </source>
</evidence>
<evidence type="ECO:0000256" key="2">
    <source>
        <dbReference type="ARBA" id="ARBA00021245"/>
    </source>
</evidence>